<gene>
    <name evidence="2" type="ORF">ABGN05_06055</name>
</gene>
<dbReference type="RefSeq" id="WP_367953063.1">
    <property type="nucleotide sequence ID" value="NZ_JBDPGJ010000001.1"/>
</dbReference>
<keyword evidence="3" id="KW-1185">Reference proteome</keyword>
<evidence type="ECO:0000313" key="3">
    <source>
        <dbReference type="Proteomes" id="UP001556692"/>
    </source>
</evidence>
<feature type="domain" description="KAP NTPase" evidence="1">
    <location>
        <begin position="35"/>
        <end position="69"/>
    </location>
</feature>
<protein>
    <submittedName>
        <fullName evidence="2">P-loop NTPase fold protein</fullName>
    </submittedName>
</protein>
<sequence length="93" mass="10393">MKIYLPSVVVEDDEGFSSDKDIFERAGLAQGMKNLVASVDDPLVIAFDGVWGSGKTTFLRMWAGELRKAGHPVIFFRCIRERLCRGRLRSTSA</sequence>
<dbReference type="SUPFAM" id="SSF52540">
    <property type="entry name" value="P-loop containing nucleoside triphosphate hydrolases"/>
    <property type="match status" value="1"/>
</dbReference>
<dbReference type="Pfam" id="PF07693">
    <property type="entry name" value="KAP_NTPase"/>
    <property type="match status" value="1"/>
</dbReference>
<organism evidence="2 3">
    <name type="scientific">Aquibium pacificus</name>
    <dbReference type="NCBI Taxonomy" id="3153579"/>
    <lineage>
        <taxon>Bacteria</taxon>
        <taxon>Pseudomonadati</taxon>
        <taxon>Pseudomonadota</taxon>
        <taxon>Alphaproteobacteria</taxon>
        <taxon>Hyphomicrobiales</taxon>
        <taxon>Phyllobacteriaceae</taxon>
        <taxon>Aquibium</taxon>
    </lineage>
</organism>
<dbReference type="EMBL" id="JBDPGJ010000001">
    <property type="protein sequence ID" value="MEX0405224.1"/>
    <property type="molecule type" value="Genomic_DNA"/>
</dbReference>
<evidence type="ECO:0000259" key="1">
    <source>
        <dbReference type="Pfam" id="PF07693"/>
    </source>
</evidence>
<name>A0ABV3SEP0_9HYPH</name>
<dbReference type="Proteomes" id="UP001556692">
    <property type="component" value="Unassembled WGS sequence"/>
</dbReference>
<comment type="caution">
    <text evidence="2">The sequence shown here is derived from an EMBL/GenBank/DDBJ whole genome shotgun (WGS) entry which is preliminary data.</text>
</comment>
<dbReference type="InterPro" id="IPR027417">
    <property type="entry name" value="P-loop_NTPase"/>
</dbReference>
<evidence type="ECO:0000313" key="2">
    <source>
        <dbReference type="EMBL" id="MEX0405224.1"/>
    </source>
</evidence>
<proteinExistence type="predicted"/>
<accession>A0ABV3SEP0</accession>
<reference evidence="2 3" key="1">
    <citation type="submission" date="2024-05" db="EMBL/GenBank/DDBJ databases">
        <authorList>
            <person name="Jiang F."/>
        </authorList>
    </citation>
    <scope>NUCLEOTIDE SEQUENCE [LARGE SCALE GENOMIC DNA]</scope>
    <source>
        <strain evidence="2 3">LZ166</strain>
    </source>
</reference>
<dbReference type="Gene3D" id="3.40.50.300">
    <property type="entry name" value="P-loop containing nucleotide triphosphate hydrolases"/>
    <property type="match status" value="1"/>
</dbReference>
<dbReference type="InterPro" id="IPR011646">
    <property type="entry name" value="KAP_P-loop"/>
</dbReference>